<dbReference type="InterPro" id="IPR018247">
    <property type="entry name" value="EF_Hand_1_Ca_BS"/>
</dbReference>
<dbReference type="PROSITE" id="PS00018">
    <property type="entry name" value="EF_HAND_1"/>
    <property type="match status" value="2"/>
</dbReference>
<organism evidence="3 4">
    <name type="scientific">Desulfobacca acetoxidans (strain ATCC 700848 / DSM 11109 / ASRB2)</name>
    <dbReference type="NCBI Taxonomy" id="880072"/>
    <lineage>
        <taxon>Bacteria</taxon>
        <taxon>Pseudomonadati</taxon>
        <taxon>Thermodesulfobacteriota</taxon>
        <taxon>Desulfobaccia</taxon>
        <taxon>Desulfobaccales</taxon>
        <taxon>Desulfobaccaceae</taxon>
        <taxon>Desulfobacca</taxon>
    </lineage>
</organism>
<dbReference type="Gene3D" id="1.10.238.10">
    <property type="entry name" value="EF-hand"/>
    <property type="match status" value="1"/>
</dbReference>
<evidence type="ECO:0000259" key="2">
    <source>
        <dbReference type="PROSITE" id="PS50222"/>
    </source>
</evidence>
<feature type="region of interest" description="Disordered" evidence="1">
    <location>
        <begin position="73"/>
        <end position="104"/>
    </location>
</feature>
<dbReference type="STRING" id="880072.Desac_0148"/>
<dbReference type="SMART" id="SM00054">
    <property type="entry name" value="EFh"/>
    <property type="match status" value="2"/>
</dbReference>
<dbReference type="CDD" id="cd00051">
    <property type="entry name" value="EFh"/>
    <property type="match status" value="1"/>
</dbReference>
<dbReference type="RefSeq" id="WP_013705158.1">
    <property type="nucleotide sequence ID" value="NC_015388.1"/>
</dbReference>
<dbReference type="EMBL" id="CP002629">
    <property type="protein sequence ID" value="AEB08045.1"/>
    <property type="molecule type" value="Genomic_DNA"/>
</dbReference>
<accession>F2NBW8</accession>
<reference evidence="3 4" key="1">
    <citation type="journal article" date="2011" name="Stand. Genomic Sci.">
        <title>Complete genome sequence of the acetate-degrading sulfate reducer Desulfobacca acetoxidans type strain (ASRB2).</title>
        <authorList>
            <person name="Goker M."/>
            <person name="Teshima H."/>
            <person name="Lapidus A."/>
            <person name="Nolan M."/>
            <person name="Lucas S."/>
            <person name="Hammon N."/>
            <person name="Deshpande S."/>
            <person name="Cheng J.F."/>
            <person name="Tapia R."/>
            <person name="Han C."/>
            <person name="Goodwin L."/>
            <person name="Pitluck S."/>
            <person name="Huntemann M."/>
            <person name="Liolios K."/>
            <person name="Ivanova N."/>
            <person name="Pagani I."/>
            <person name="Mavromatis K."/>
            <person name="Ovchinikova G."/>
            <person name="Pati A."/>
            <person name="Chen A."/>
            <person name="Palaniappan K."/>
            <person name="Land M."/>
            <person name="Hauser L."/>
            <person name="Brambilla E.M."/>
            <person name="Rohde M."/>
            <person name="Spring S."/>
            <person name="Detter J.C."/>
            <person name="Woyke T."/>
            <person name="Bristow J."/>
            <person name="Eisen J.A."/>
            <person name="Markowitz V."/>
            <person name="Hugenholtz P."/>
            <person name="Kyrpides N.C."/>
            <person name="Klenk H.P."/>
        </authorList>
    </citation>
    <scope>NUCLEOTIDE SEQUENCE [LARGE SCALE GENOMIC DNA]</scope>
    <source>
        <strain evidence="4">ATCC 700848 / DSM 11109 / ASRB2</strain>
    </source>
</reference>
<dbReference type="InterPro" id="IPR011992">
    <property type="entry name" value="EF-hand-dom_pair"/>
</dbReference>
<dbReference type="InterPro" id="IPR002048">
    <property type="entry name" value="EF_hand_dom"/>
</dbReference>
<dbReference type="Proteomes" id="UP000000483">
    <property type="component" value="Chromosome"/>
</dbReference>
<dbReference type="AlphaFoldDB" id="F2NBW8"/>
<dbReference type="PROSITE" id="PS50222">
    <property type="entry name" value="EF_HAND_2"/>
    <property type="match status" value="1"/>
</dbReference>
<name>F2NBW8_DESAR</name>
<reference evidence="4" key="2">
    <citation type="submission" date="2011-03" db="EMBL/GenBank/DDBJ databases">
        <title>The complete genome of Desulfobacca acetoxidans DSM 11109.</title>
        <authorList>
            <consortium name="US DOE Joint Genome Institute (JGI-PGF)"/>
            <person name="Lucas S."/>
            <person name="Copeland A."/>
            <person name="Lapidus A."/>
            <person name="Bruce D."/>
            <person name="Goodwin L."/>
            <person name="Pitluck S."/>
            <person name="Peters L."/>
            <person name="Kyrpides N."/>
            <person name="Mavromatis K."/>
            <person name="Ivanova N."/>
            <person name="Ovchinnikova G."/>
            <person name="Teshima H."/>
            <person name="Detter J.C."/>
            <person name="Han C."/>
            <person name="Land M."/>
            <person name="Hauser L."/>
            <person name="Markowitz V."/>
            <person name="Cheng J.-F."/>
            <person name="Hugenholtz P."/>
            <person name="Woyke T."/>
            <person name="Wu D."/>
            <person name="Spring S."/>
            <person name="Schueler E."/>
            <person name="Brambilla E."/>
            <person name="Klenk H.-P."/>
            <person name="Eisen J.A."/>
        </authorList>
    </citation>
    <scope>NUCLEOTIDE SEQUENCE [LARGE SCALE GENOMIC DNA]</scope>
    <source>
        <strain evidence="4">ATCC 700848 / DSM 11109 / ASRB2</strain>
    </source>
</reference>
<dbReference type="Pfam" id="PF13202">
    <property type="entry name" value="EF-hand_5"/>
    <property type="match status" value="2"/>
</dbReference>
<dbReference type="SUPFAM" id="SSF47473">
    <property type="entry name" value="EF-hand"/>
    <property type="match status" value="1"/>
</dbReference>
<dbReference type="KEGG" id="dao:Desac_0148"/>
<evidence type="ECO:0000313" key="4">
    <source>
        <dbReference type="Proteomes" id="UP000000483"/>
    </source>
</evidence>
<sequence length="104" mass="12180">MIKWLTIVLMVILLPLFFGSVQGWSQTMQVRQDMGKMFQAMDKNQDGKVTKEEYRSVWPEKYAGEENFRFFDKNGDGALTQDEFLHPSGTMEQPGMQTRPQRNR</sequence>
<feature type="compositionally biased region" description="Polar residues" evidence="1">
    <location>
        <begin position="95"/>
        <end position="104"/>
    </location>
</feature>
<keyword evidence="4" id="KW-1185">Reference proteome</keyword>
<gene>
    <name evidence="3" type="ordered locus">Desac_0148</name>
</gene>
<dbReference type="OrthoDB" id="6887873at2"/>
<dbReference type="HOGENOM" id="CLU_2245567_0_0_7"/>
<proteinExistence type="predicted"/>
<dbReference type="GO" id="GO:0005509">
    <property type="term" value="F:calcium ion binding"/>
    <property type="evidence" value="ECO:0007669"/>
    <property type="project" value="InterPro"/>
</dbReference>
<feature type="domain" description="EF-hand" evidence="2">
    <location>
        <begin position="29"/>
        <end position="64"/>
    </location>
</feature>
<evidence type="ECO:0000313" key="3">
    <source>
        <dbReference type="EMBL" id="AEB08045.1"/>
    </source>
</evidence>
<evidence type="ECO:0000256" key="1">
    <source>
        <dbReference type="SAM" id="MobiDB-lite"/>
    </source>
</evidence>
<protein>
    <submittedName>
        <fullName evidence="3">EF hand repeat-containing protein</fullName>
    </submittedName>
</protein>